<keyword evidence="4" id="KW-0812">Transmembrane</keyword>
<dbReference type="InterPro" id="IPR052305">
    <property type="entry name" value="TransReg_TumorExp"/>
</dbReference>
<dbReference type="PANTHER" id="PTHR23251">
    <property type="entry name" value="LYSINE-RICH CEACAM1 CO-ISOLATED PROTEIN LYRIC PROTEIN"/>
    <property type="match status" value="1"/>
</dbReference>
<name>A0ABM1CVI2_CERSS</name>
<feature type="compositionally biased region" description="Basic and acidic residues" evidence="3">
    <location>
        <begin position="429"/>
        <end position="442"/>
    </location>
</feature>
<keyword evidence="4" id="KW-1133">Transmembrane helix</keyword>
<organism evidence="5 6">
    <name type="scientific">Ceratotherium simum simum</name>
    <name type="common">Southern white rhinoceros</name>
    <dbReference type="NCBI Taxonomy" id="73337"/>
    <lineage>
        <taxon>Eukaryota</taxon>
        <taxon>Metazoa</taxon>
        <taxon>Chordata</taxon>
        <taxon>Craniata</taxon>
        <taxon>Vertebrata</taxon>
        <taxon>Euteleostomi</taxon>
        <taxon>Mammalia</taxon>
        <taxon>Eutheria</taxon>
        <taxon>Laurasiatheria</taxon>
        <taxon>Perissodactyla</taxon>
        <taxon>Rhinocerotidae</taxon>
        <taxon>Ceratotherium</taxon>
    </lineage>
</organism>
<feature type="transmembrane region" description="Helical" evidence="4">
    <location>
        <begin position="50"/>
        <end position="78"/>
    </location>
</feature>
<feature type="region of interest" description="Disordered" evidence="3">
    <location>
        <begin position="242"/>
        <end position="318"/>
    </location>
</feature>
<feature type="compositionally biased region" description="Basic residues" evidence="3">
    <location>
        <begin position="198"/>
        <end position="208"/>
    </location>
</feature>
<dbReference type="Proteomes" id="UP000694910">
    <property type="component" value="Unplaced"/>
</dbReference>
<keyword evidence="5" id="KW-1185">Reference proteome</keyword>
<reference evidence="6" key="1">
    <citation type="submission" date="2025-08" db="UniProtKB">
        <authorList>
            <consortium name="RefSeq"/>
        </authorList>
    </citation>
    <scope>IDENTIFICATION</scope>
</reference>
<dbReference type="InterPro" id="IPR031402">
    <property type="entry name" value="LYRIC"/>
</dbReference>
<feature type="compositionally biased region" description="Basic residues" evidence="3">
    <location>
        <begin position="160"/>
        <end position="169"/>
    </location>
</feature>
<evidence type="ECO:0000313" key="5">
    <source>
        <dbReference type="Proteomes" id="UP000694910"/>
    </source>
</evidence>
<dbReference type="PANTHER" id="PTHR23251:SF0">
    <property type="entry name" value="PROTEIN LYRIC"/>
    <property type="match status" value="1"/>
</dbReference>
<dbReference type="Pfam" id="PF15686">
    <property type="entry name" value="LYRIC"/>
    <property type="match status" value="1"/>
</dbReference>
<feature type="compositionally biased region" description="Polar residues" evidence="3">
    <location>
        <begin position="557"/>
        <end position="576"/>
    </location>
</feature>
<dbReference type="RefSeq" id="XP_014643563.1">
    <property type="nucleotide sequence ID" value="XM_014788077.1"/>
</dbReference>
<feature type="compositionally biased region" description="Basic residues" evidence="3">
    <location>
        <begin position="579"/>
        <end position="590"/>
    </location>
</feature>
<feature type="compositionally biased region" description="Polar residues" evidence="3">
    <location>
        <begin position="249"/>
        <end position="259"/>
    </location>
</feature>
<keyword evidence="4" id="KW-0472">Membrane</keyword>
<comment type="subcellular location">
    <subcellularLocation>
        <location evidence="1">Nucleus</location>
    </subcellularLocation>
</comment>
<evidence type="ECO:0000256" key="3">
    <source>
        <dbReference type="SAM" id="MobiDB-lite"/>
    </source>
</evidence>
<feature type="compositionally biased region" description="Basic and acidic residues" evidence="3">
    <location>
        <begin position="109"/>
        <end position="127"/>
    </location>
</feature>
<feature type="region of interest" description="Disordered" evidence="3">
    <location>
        <begin position="78"/>
        <end position="225"/>
    </location>
</feature>
<accession>A0ABM1CVI2</accession>
<keyword evidence="2" id="KW-0539">Nucleus</keyword>
<evidence type="ECO:0000313" key="6">
    <source>
        <dbReference type="RefSeq" id="XP_014643563.1"/>
    </source>
</evidence>
<feature type="compositionally biased region" description="Basic residues" evidence="3">
    <location>
        <begin position="449"/>
        <end position="459"/>
    </location>
</feature>
<feature type="region of interest" description="Disordered" evidence="3">
    <location>
        <begin position="354"/>
        <end position="590"/>
    </location>
</feature>
<dbReference type="GeneID" id="101403842"/>
<feature type="compositionally biased region" description="Polar residues" evidence="3">
    <location>
        <begin position="526"/>
        <end position="544"/>
    </location>
</feature>
<protein>
    <submittedName>
        <fullName evidence="6">Protein LYRIC isoform X2</fullName>
    </submittedName>
</protein>
<gene>
    <name evidence="6" type="primary">LOC101403842</name>
</gene>
<evidence type="ECO:0000256" key="4">
    <source>
        <dbReference type="SAM" id="Phobius"/>
    </source>
</evidence>
<evidence type="ECO:0000256" key="2">
    <source>
        <dbReference type="ARBA" id="ARBA00023242"/>
    </source>
</evidence>
<proteinExistence type="predicted"/>
<feature type="compositionally biased region" description="Polar residues" evidence="3">
    <location>
        <begin position="391"/>
        <end position="402"/>
    </location>
</feature>
<feature type="compositionally biased region" description="Polar residues" evidence="3">
    <location>
        <begin position="354"/>
        <end position="380"/>
    </location>
</feature>
<evidence type="ECO:0000256" key="1">
    <source>
        <dbReference type="ARBA" id="ARBA00004123"/>
    </source>
</evidence>
<sequence length="590" mass="64598">MAAPSWLDELAQRAEEASARLREMLSVGLGFLRTELGLDLGLEPKRYPGWVILVGTAALGLLLLFLLGYGWAAACAGARKKRRSPPRKREEAAAAPAAAPDDLAQLKNLRSEEQKKKNRKKLPEKPKPNGRTVEVAEEEVVRTPQGVTAKQPLETDKKNEKSKKNKKKSKSDAKAVQNSSRHDGKEVDEGAWETKISHREKRQQRKRDKVQTDSGSLDSTIPGIENTITVTTEQLTTASFPVGSKKNKVSSGLNENLTVNGGGWNEKPIKLSSQISAGEEKWNSVSPTSAGKRKTEPSAWGQDTGDANANGKDWGRSWSDRSIFSGIAAWSSVDRGMNTSEQNSASFASLTLNSAVSGSTAEPVSQSTTSDYQWDVSRNQPYIDDEWSGLNGLSSADPSSDWNAPAEEWGNWVDEERASLLKSQEPVPDDQKVSDDDKEKGEGALPTGKSKKKKKKKKKQGEDNSPAQDTEELEKEIREELPVNSSKVRPKQEKSFSLKTISTSDPAEALVKNSQPIKTLPPAVSTEPSVTLSKSDPDKSSSQVPLMLQETDKAKSSTKQNSVPPSQTKSETSWESPKQIKKKKKARRET</sequence>